<evidence type="ECO:0000256" key="7">
    <source>
        <dbReference type="ARBA" id="ARBA00022763"/>
    </source>
</evidence>
<dbReference type="PROSITE" id="PS00697">
    <property type="entry name" value="DNA_LIGASE_A1"/>
    <property type="match status" value="1"/>
</dbReference>
<keyword evidence="2 15" id="KW-0436">Ligase</keyword>
<dbReference type="Gene3D" id="3.30.470.30">
    <property type="entry name" value="DNA ligase/mRNA capping enzyme"/>
    <property type="match status" value="1"/>
</dbReference>
<evidence type="ECO:0000256" key="3">
    <source>
        <dbReference type="ARBA" id="ARBA00022618"/>
    </source>
</evidence>
<keyword evidence="8" id="KW-0067">ATP-binding</keyword>
<dbReference type="PANTHER" id="PTHR45674">
    <property type="entry name" value="DNA LIGASE 1/3 FAMILY MEMBER"/>
    <property type="match status" value="1"/>
</dbReference>
<keyword evidence="12" id="KW-0131">Cell cycle</keyword>
<dbReference type="Pfam" id="PF04679">
    <property type="entry name" value="DNA_ligase_A_C"/>
    <property type="match status" value="1"/>
</dbReference>
<dbReference type="AlphaFoldDB" id="A0A2M9G4A4"/>
<dbReference type="GO" id="GO:0003677">
    <property type="term" value="F:DNA binding"/>
    <property type="evidence" value="ECO:0007669"/>
    <property type="project" value="InterPro"/>
</dbReference>
<organism evidence="15 16">
    <name type="scientific">Minwuia thermotolerans</name>
    <dbReference type="NCBI Taxonomy" id="2056226"/>
    <lineage>
        <taxon>Bacteria</taxon>
        <taxon>Pseudomonadati</taxon>
        <taxon>Pseudomonadota</taxon>
        <taxon>Alphaproteobacteria</taxon>
        <taxon>Minwuiales</taxon>
        <taxon>Minwuiaceae</taxon>
        <taxon>Minwuia</taxon>
    </lineage>
</organism>
<dbReference type="GO" id="GO:0005524">
    <property type="term" value="F:ATP binding"/>
    <property type="evidence" value="ECO:0007669"/>
    <property type="project" value="UniProtKB-KW"/>
</dbReference>
<dbReference type="GO" id="GO:0006281">
    <property type="term" value="P:DNA repair"/>
    <property type="evidence" value="ECO:0007669"/>
    <property type="project" value="UniProtKB-KW"/>
</dbReference>
<dbReference type="PANTHER" id="PTHR45674:SF13">
    <property type="entry name" value="DNA LIGASE-RELATED"/>
    <property type="match status" value="1"/>
</dbReference>
<keyword evidence="7" id="KW-0227">DNA damage</keyword>
<evidence type="ECO:0000259" key="14">
    <source>
        <dbReference type="PROSITE" id="PS50160"/>
    </source>
</evidence>
<dbReference type="Proteomes" id="UP000229498">
    <property type="component" value="Unassembled WGS sequence"/>
</dbReference>
<keyword evidence="5" id="KW-0479">Metal-binding</keyword>
<evidence type="ECO:0000256" key="10">
    <source>
        <dbReference type="ARBA" id="ARBA00023172"/>
    </source>
</evidence>
<evidence type="ECO:0000256" key="5">
    <source>
        <dbReference type="ARBA" id="ARBA00022723"/>
    </source>
</evidence>
<dbReference type="InterPro" id="IPR036599">
    <property type="entry name" value="DNA_ligase_N_sf"/>
</dbReference>
<reference evidence="15 16" key="1">
    <citation type="submission" date="2017-11" db="EMBL/GenBank/DDBJ databases">
        <title>Draft genome sequence of Rhizobiales bacterium SY3-13.</title>
        <authorList>
            <person name="Sun C."/>
        </authorList>
    </citation>
    <scope>NUCLEOTIDE SEQUENCE [LARGE SCALE GENOMIC DNA]</scope>
    <source>
        <strain evidence="15 16">SY3-13</strain>
    </source>
</reference>
<evidence type="ECO:0000256" key="2">
    <source>
        <dbReference type="ARBA" id="ARBA00022598"/>
    </source>
</evidence>
<keyword evidence="9" id="KW-0460">Magnesium</keyword>
<dbReference type="InterPro" id="IPR012340">
    <property type="entry name" value="NA-bd_OB-fold"/>
</dbReference>
<dbReference type="PROSITE" id="PS50160">
    <property type="entry name" value="DNA_LIGASE_A3"/>
    <property type="match status" value="1"/>
</dbReference>
<dbReference type="OrthoDB" id="9767858at2"/>
<keyword evidence="4" id="KW-0235">DNA replication</keyword>
<dbReference type="InterPro" id="IPR050191">
    <property type="entry name" value="ATP-dep_DNA_ligase"/>
</dbReference>
<dbReference type="InterPro" id="IPR012310">
    <property type="entry name" value="DNA_ligase_ATP-dep_cent"/>
</dbReference>
<dbReference type="EMBL" id="PHIG01000025">
    <property type="protein sequence ID" value="PJK30528.1"/>
    <property type="molecule type" value="Genomic_DNA"/>
</dbReference>
<dbReference type="RefSeq" id="WP_109792628.1">
    <property type="nucleotide sequence ID" value="NZ_PHIG01000025.1"/>
</dbReference>
<dbReference type="Pfam" id="PF01068">
    <property type="entry name" value="DNA_ligase_A_M"/>
    <property type="match status" value="1"/>
</dbReference>
<dbReference type="NCBIfam" id="TIGR04120">
    <property type="entry name" value="DNA_lig_bact"/>
    <property type="match status" value="1"/>
</dbReference>
<dbReference type="GO" id="GO:0051301">
    <property type="term" value="P:cell division"/>
    <property type="evidence" value="ECO:0007669"/>
    <property type="project" value="UniProtKB-KW"/>
</dbReference>
<feature type="domain" description="ATP-dependent DNA ligase family profile" evidence="14">
    <location>
        <begin position="310"/>
        <end position="429"/>
    </location>
</feature>
<dbReference type="InterPro" id="IPR012309">
    <property type="entry name" value="DNA_ligase_ATP-dep_C"/>
</dbReference>
<dbReference type="EC" id="6.5.1.1" evidence="1"/>
<sequence>MEAFAELLDRLSHVGARNVKVRLIADYMRRTPDPDRGVALAALAGELSLKTVKPALVRELAGARTDPELFRLSYDYVGDLAETVALLWPAPETPANAAPGLAETVERLEAAARKDAPALVAELLDRLDANGRWALLKLITGGLRVGVSARLARTALAELGAPGIDEIEEVWHALAPPYGPLFDWIEGRAPKPDLSEAVVFRPLMLSHALDDAERPRLDPADFRAEWKWDGIRVQLALHGGERRLFSRTGDDISAAFPDLLESLEGEGVLDGELLVMREGALGRFNDLQQRLNRKTVTKKLLADFPAGVRLYDILFDGAEDLRGLGFDDRRTRLEAWARARPHPRLDLSPLVPFRDLDELESRRMDPPHPAIEGVMLKRADSPYRAGRPKGLWYKWKRDPMTVDCVLLYAQRGHGKRSSLHSDFTFGVWRGGEAGPELVPVGKAYFGFTDAELAELDRFVRNHTVDRYGPVRAVEAKLVLEIAFDGIHRSKRHKSGVAMRFPRIARIRWDKPAAEADRLETLEALIGE</sequence>
<dbReference type="SUPFAM" id="SSF56091">
    <property type="entry name" value="DNA ligase/mRNA capping enzyme, catalytic domain"/>
    <property type="match status" value="1"/>
</dbReference>
<keyword evidence="11" id="KW-0234">DNA repair</keyword>
<comment type="caution">
    <text evidence="15">The sequence shown here is derived from an EMBL/GenBank/DDBJ whole genome shotgun (WGS) entry which is preliminary data.</text>
</comment>
<dbReference type="GO" id="GO:0006310">
    <property type="term" value="P:DNA recombination"/>
    <property type="evidence" value="ECO:0007669"/>
    <property type="project" value="UniProtKB-KW"/>
</dbReference>
<keyword evidence="16" id="KW-1185">Reference proteome</keyword>
<dbReference type="Pfam" id="PF04675">
    <property type="entry name" value="DNA_ligase_A_N"/>
    <property type="match status" value="1"/>
</dbReference>
<evidence type="ECO:0000313" key="15">
    <source>
        <dbReference type="EMBL" id="PJK30528.1"/>
    </source>
</evidence>
<dbReference type="GO" id="GO:0046872">
    <property type="term" value="F:metal ion binding"/>
    <property type="evidence" value="ECO:0007669"/>
    <property type="project" value="UniProtKB-KW"/>
</dbReference>
<evidence type="ECO:0000256" key="12">
    <source>
        <dbReference type="ARBA" id="ARBA00023306"/>
    </source>
</evidence>
<keyword evidence="10" id="KW-0233">DNA recombination</keyword>
<evidence type="ECO:0000256" key="1">
    <source>
        <dbReference type="ARBA" id="ARBA00012727"/>
    </source>
</evidence>
<evidence type="ECO:0000256" key="9">
    <source>
        <dbReference type="ARBA" id="ARBA00022842"/>
    </source>
</evidence>
<protein>
    <recommendedName>
        <fullName evidence="1">DNA ligase (ATP)</fullName>
        <ecNumber evidence="1">6.5.1.1</ecNumber>
    </recommendedName>
</protein>
<gene>
    <name evidence="15" type="ORF">CVT23_06180</name>
</gene>
<keyword evidence="3" id="KW-0132">Cell division</keyword>
<dbReference type="InterPro" id="IPR016059">
    <property type="entry name" value="DNA_ligase_ATP-dep_CS"/>
</dbReference>
<dbReference type="GO" id="GO:0006260">
    <property type="term" value="P:DNA replication"/>
    <property type="evidence" value="ECO:0007669"/>
    <property type="project" value="UniProtKB-KW"/>
</dbReference>
<dbReference type="CDD" id="cd07897">
    <property type="entry name" value="Adenylation_DNA_ligase_Bac1"/>
    <property type="match status" value="1"/>
</dbReference>
<evidence type="ECO:0000313" key="16">
    <source>
        <dbReference type="Proteomes" id="UP000229498"/>
    </source>
</evidence>
<dbReference type="NCBIfam" id="NF006701">
    <property type="entry name" value="PRK09247.1"/>
    <property type="match status" value="1"/>
</dbReference>
<evidence type="ECO:0000256" key="13">
    <source>
        <dbReference type="ARBA" id="ARBA00034003"/>
    </source>
</evidence>
<evidence type="ECO:0000256" key="8">
    <source>
        <dbReference type="ARBA" id="ARBA00022840"/>
    </source>
</evidence>
<evidence type="ECO:0000256" key="6">
    <source>
        <dbReference type="ARBA" id="ARBA00022741"/>
    </source>
</evidence>
<accession>A0A2M9G4A4</accession>
<evidence type="ECO:0000256" key="11">
    <source>
        <dbReference type="ARBA" id="ARBA00023204"/>
    </source>
</evidence>
<dbReference type="Gene3D" id="1.10.3260.10">
    <property type="entry name" value="DNA ligase, ATP-dependent, N-terminal domain"/>
    <property type="match status" value="1"/>
</dbReference>
<dbReference type="GO" id="GO:0003910">
    <property type="term" value="F:DNA ligase (ATP) activity"/>
    <property type="evidence" value="ECO:0007669"/>
    <property type="project" value="UniProtKB-EC"/>
</dbReference>
<dbReference type="SUPFAM" id="SSF50249">
    <property type="entry name" value="Nucleic acid-binding proteins"/>
    <property type="match status" value="1"/>
</dbReference>
<dbReference type="InterPro" id="IPR012308">
    <property type="entry name" value="DNA_ligase_ATP-dep_N"/>
</dbReference>
<proteinExistence type="predicted"/>
<evidence type="ECO:0000256" key="4">
    <source>
        <dbReference type="ARBA" id="ARBA00022705"/>
    </source>
</evidence>
<name>A0A2M9G4A4_9PROT</name>
<dbReference type="InterPro" id="IPR026333">
    <property type="entry name" value="ATP_dep_DNA_lig_pp_1105_fam"/>
</dbReference>
<dbReference type="Gene3D" id="2.40.50.140">
    <property type="entry name" value="Nucleic acid-binding proteins"/>
    <property type="match status" value="1"/>
</dbReference>
<dbReference type="CDD" id="cd07972">
    <property type="entry name" value="OBF_DNA_ligase_Arch_LigB"/>
    <property type="match status" value="1"/>
</dbReference>
<comment type="catalytic activity">
    <reaction evidence="13">
        <text>ATP + (deoxyribonucleotide)n-3'-hydroxyl + 5'-phospho-(deoxyribonucleotide)m = (deoxyribonucleotide)n+m + AMP + diphosphate.</text>
        <dbReference type="EC" id="6.5.1.1"/>
    </reaction>
</comment>
<keyword evidence="6" id="KW-0547">Nucleotide-binding</keyword>